<gene>
    <name evidence="7" type="ORF">BQ4739_LOCUS17186</name>
</gene>
<dbReference type="FunFam" id="3.80.10.10:FF:000041">
    <property type="entry name" value="LRR receptor-like serine/threonine-protein kinase ERECTA"/>
    <property type="match status" value="1"/>
</dbReference>
<evidence type="ECO:0000256" key="1">
    <source>
        <dbReference type="ARBA" id="ARBA00004430"/>
    </source>
</evidence>
<evidence type="ECO:0000256" key="3">
    <source>
        <dbReference type="ARBA" id="ARBA00022737"/>
    </source>
</evidence>
<name>A0A383WH47_TETOB</name>
<dbReference type="GO" id="GO:0005930">
    <property type="term" value="C:axoneme"/>
    <property type="evidence" value="ECO:0007669"/>
    <property type="project" value="UniProtKB-SubCell"/>
</dbReference>
<dbReference type="SUPFAM" id="SSF54001">
    <property type="entry name" value="Cysteine proteinases"/>
    <property type="match status" value="1"/>
</dbReference>
<dbReference type="Gene3D" id="3.80.10.10">
    <property type="entry name" value="Ribonuclease Inhibitor"/>
    <property type="match status" value="4"/>
</dbReference>
<evidence type="ECO:0000313" key="7">
    <source>
        <dbReference type="EMBL" id="SZX76817.1"/>
    </source>
</evidence>
<dbReference type="SUPFAM" id="SSF52058">
    <property type="entry name" value="L domain-like"/>
    <property type="match status" value="2"/>
</dbReference>
<dbReference type="Pfam" id="PF00112">
    <property type="entry name" value="Peptidase_C1"/>
    <property type="match status" value="1"/>
</dbReference>
<dbReference type="GO" id="GO:0008234">
    <property type="term" value="F:cysteine-type peptidase activity"/>
    <property type="evidence" value="ECO:0007669"/>
    <property type="project" value="InterPro"/>
</dbReference>
<comment type="subcellular location">
    <subcellularLocation>
        <location evidence="1">Cytoplasm</location>
        <location evidence="1">Cytoskeleton</location>
        <location evidence="1">Cilium axoneme</location>
    </subcellularLocation>
</comment>
<evidence type="ECO:0000256" key="2">
    <source>
        <dbReference type="ARBA" id="ARBA00022614"/>
    </source>
</evidence>
<evidence type="ECO:0000313" key="8">
    <source>
        <dbReference type="Proteomes" id="UP000256970"/>
    </source>
</evidence>
<keyword evidence="3" id="KW-0677">Repeat</keyword>
<dbReference type="InterPro" id="IPR000668">
    <property type="entry name" value="Peptidase_C1A_C"/>
</dbReference>
<dbReference type="Pfam" id="PF13855">
    <property type="entry name" value="LRR_8"/>
    <property type="match status" value="1"/>
</dbReference>
<dbReference type="InterPro" id="IPR038765">
    <property type="entry name" value="Papain-like_cys_pep_sf"/>
</dbReference>
<dbReference type="EMBL" id="FNXT01001267">
    <property type="protein sequence ID" value="SZX76817.1"/>
    <property type="molecule type" value="Genomic_DNA"/>
</dbReference>
<organism evidence="7 8">
    <name type="scientific">Tetradesmus obliquus</name>
    <name type="common">Green alga</name>
    <name type="synonym">Acutodesmus obliquus</name>
    <dbReference type="NCBI Taxonomy" id="3088"/>
    <lineage>
        <taxon>Eukaryota</taxon>
        <taxon>Viridiplantae</taxon>
        <taxon>Chlorophyta</taxon>
        <taxon>core chlorophytes</taxon>
        <taxon>Chlorophyceae</taxon>
        <taxon>CS clade</taxon>
        <taxon>Sphaeropleales</taxon>
        <taxon>Scenedesmaceae</taxon>
        <taxon>Tetradesmus</taxon>
    </lineage>
</organism>
<feature type="chain" id="PRO_5016616154" description="Peptidase C1A papain C-terminal domain-containing protein" evidence="5">
    <location>
        <begin position="31"/>
        <end position="1619"/>
    </location>
</feature>
<protein>
    <recommendedName>
        <fullName evidence="6">Peptidase C1A papain C-terminal domain-containing protein</fullName>
    </recommendedName>
</protein>
<evidence type="ECO:0000259" key="6">
    <source>
        <dbReference type="Pfam" id="PF00112"/>
    </source>
</evidence>
<dbReference type="InterPro" id="IPR032675">
    <property type="entry name" value="LRR_dom_sf"/>
</dbReference>
<proteinExistence type="predicted"/>
<keyword evidence="5" id="KW-0732">Signal</keyword>
<reference evidence="7 8" key="1">
    <citation type="submission" date="2016-10" db="EMBL/GenBank/DDBJ databases">
        <authorList>
            <person name="Cai Z."/>
        </authorList>
    </citation>
    <scope>NUCLEOTIDE SEQUENCE [LARGE SCALE GENOMIC DNA]</scope>
</reference>
<dbReference type="PANTHER" id="PTHR48057">
    <property type="entry name" value="LEUCINE-RICH REPEAT SERINE/THREONINE-PROTEIN KINASE 1"/>
    <property type="match status" value="1"/>
</dbReference>
<dbReference type="GO" id="GO:0006508">
    <property type="term" value="P:proteolysis"/>
    <property type="evidence" value="ECO:0007669"/>
    <property type="project" value="InterPro"/>
</dbReference>
<dbReference type="InterPro" id="IPR001611">
    <property type="entry name" value="Leu-rich_rpt"/>
</dbReference>
<accession>A0A383WH47</accession>
<sequence>MRSMPTAALLLLAAAVLLAPSGLLLQPASAQGLGVAPDLLGAGAQATATAFEDFQDVLNLATVGGRGRGTRGSSGNIGGFSDAHDFEQTQAAMYYIAGSSESYTSPAVGKPRDQKSCLTCVAHASTEAVEMAVASAMRISHAQLQRKGLTASPMSLYYCSPGGRSCNTGWDIPLALRNLVDAPQWLQPDVCMDTALAQEGLREAAVLNWPGMCRKAASQLACRGIRRAQPLYTCSYKSLSSFYQIQQHIRRHGSVVTRITMPSDWEVQFNSSMRAVKGVDAAPYRYNASAKAAYGHALTIVGFDNQNFTWTLLNSWGSGNDPDNLRVKGGITADGRYKVNMGLLGVAQPEETYGVACEPTQGTKENLHGNRPWLNDRYRRLLTPLPPPSDMNETCFSYSTGPGEDVAFIVDHFDLDIRAFVQHTANRRLFRLEDFTYKFAYKLQAAEIALVIRTVASVTQVLAADPPRVECTGFDANGAASKAMCSSPTEAGNTACAAPGISSCTLHYKDINVTQLQPGSAVRVCNPNWAKGPEQFYRVAYLSGVPSLPGFKPDMPAKEAAALWTLARIATAQLGDLYSNLVSKDTIVVQCAPGQVGPGQVYSWLSDTTGAKFEYAAGCSDIRNADGTRNVTSLEMVVGAAPEQPDPSKVHPRLDDAMLYPLLRLQSLQRITLLVYGGSLPAQLGSLSRLKIIVIQHYCLTGALPPFLLRGLPDLSVLDVSRELGRTYVSPTGEQCGISGPVPAQWQSTQSKISFLKLSYNRLSGKLPNISSWLQLQSLLLQSNRFDGEVPVLWDAFFNAVTAKNIKVNQTNEMQIDLSSNMLAGAFPPWSTPLANSTQSRPFRYLNLDGNKGLTGCIPVTGYSKVQYADTKLTGLCFGDPSSVEGAQVAAMDMLLGPLLRLQQINGPYDAMLFRAFKLISTLGSVIDVGQTQATRFASAFLTPENPWASTITLGVEAIDGVEYITSIDVDLGGLNLTYLTPLAASLPYLKRFACHRCFVVNPSYPYVAGDLLLPPMLPLAAPRLESFVLASTGIRGTLPASYGNWPSLQTMNFQDNALTGTIPPWSNLSSIQYLQLRQNKLRGTLPAEMGLGNLPQNPEIDFSFNTGITGTIPASWTHFSTAVIYLVETGVGGCIPDGVPVTIWSKARPGPYPYCSVTNTSDALVLSGLKAVLIAGGASPDSLISWDTSPQPTGPAATPRYCRLFNGVTCDNSSRVAQLDLTGLPIDSQASRLTLANIIKVITPLANLKVLVLPNLGISGSLSDVSQASPDAFPSLTTLDVSGNPGVTGPLPDELALLTNLRVLDVSGCGVSGSLPASYVALQQLRELRAVNCSGLTGPLPVEWGLLAKLEVLAVTNAGISGPLPPEYADVYGAQQAAASTAAAATTAVATAAGTVQQARGAFGSLTPRSSGVSSSSGEEGKEQRMHATTDYIAAQRKAAVAQQVAQAVQAAARSATMGVDVAGLGMLKLRRLVLNGNNLSGSLPAKYAQMTDLQVMNLSNNKLTGSIPLSFASLTKLEVLGLGRNQLQGPLPAAFVSLRQLAALDVNSNMLNGSTLSSLRLMAGPGFLLQCLLLDNNADVLLTEEARRELMTKNEARIPQTGLAINDLRSPLCSRLF</sequence>
<dbReference type="PANTHER" id="PTHR48057:SF7">
    <property type="entry name" value="LEUCINE-RICH REPEAT SERINE_THREONINE-PROTEIN KINASE 1"/>
    <property type="match status" value="1"/>
</dbReference>
<dbReference type="InterPro" id="IPR052595">
    <property type="entry name" value="LRRC69/RLP"/>
</dbReference>
<feature type="region of interest" description="Disordered" evidence="4">
    <location>
        <begin position="1405"/>
        <end position="1426"/>
    </location>
</feature>
<dbReference type="Gene3D" id="3.90.70.10">
    <property type="entry name" value="Cysteine proteinases"/>
    <property type="match status" value="1"/>
</dbReference>
<feature type="domain" description="Peptidase C1A papain C-terminal" evidence="6">
    <location>
        <begin position="107"/>
        <end position="318"/>
    </location>
</feature>
<dbReference type="STRING" id="3088.A0A383WH47"/>
<evidence type="ECO:0000256" key="5">
    <source>
        <dbReference type="SAM" id="SignalP"/>
    </source>
</evidence>
<dbReference type="Proteomes" id="UP000256970">
    <property type="component" value="Unassembled WGS sequence"/>
</dbReference>
<evidence type="ECO:0000256" key="4">
    <source>
        <dbReference type="SAM" id="MobiDB-lite"/>
    </source>
</evidence>
<keyword evidence="8" id="KW-1185">Reference proteome</keyword>
<feature type="signal peptide" evidence="5">
    <location>
        <begin position="1"/>
        <end position="30"/>
    </location>
</feature>
<keyword evidence="2" id="KW-0433">Leucine-rich repeat</keyword>